<accession>A0A519BKY5</accession>
<feature type="transmembrane region" description="Helical" evidence="1">
    <location>
        <begin position="49"/>
        <end position="68"/>
    </location>
</feature>
<keyword evidence="1" id="KW-0812">Transmembrane</keyword>
<evidence type="ECO:0000313" key="3">
    <source>
        <dbReference type="Proteomes" id="UP000319296"/>
    </source>
</evidence>
<dbReference type="GO" id="GO:0004190">
    <property type="term" value="F:aspartic-type endopeptidase activity"/>
    <property type="evidence" value="ECO:0007669"/>
    <property type="project" value="InterPro"/>
</dbReference>
<comment type="caution">
    <text evidence="2">The sequence shown here is derived from an EMBL/GenBank/DDBJ whole genome shotgun (WGS) entry which is preliminary data.</text>
</comment>
<feature type="transmembrane region" description="Helical" evidence="1">
    <location>
        <begin position="102"/>
        <end position="121"/>
    </location>
</feature>
<dbReference type="Proteomes" id="UP000319296">
    <property type="component" value="Unassembled WGS sequence"/>
</dbReference>
<name>A0A519BKY5_9DELT</name>
<dbReference type="EMBL" id="SGBB01000019">
    <property type="protein sequence ID" value="RZD17899.1"/>
    <property type="molecule type" value="Genomic_DNA"/>
</dbReference>
<gene>
    <name evidence="2" type="ORF">EVG15_08845</name>
</gene>
<evidence type="ECO:0000256" key="1">
    <source>
        <dbReference type="SAM" id="Phobius"/>
    </source>
</evidence>
<dbReference type="GO" id="GO:0016020">
    <property type="term" value="C:membrane"/>
    <property type="evidence" value="ECO:0007669"/>
    <property type="project" value="InterPro"/>
</dbReference>
<organism evidence="2 3">
    <name type="scientific">Candidatus Acididesulfobacter diazotrophicus</name>
    <dbReference type="NCBI Taxonomy" id="2597226"/>
    <lineage>
        <taxon>Bacteria</taxon>
        <taxon>Deltaproteobacteria</taxon>
        <taxon>Candidatus Acidulodesulfobacterales</taxon>
        <taxon>Candidatus Acididesulfobacter</taxon>
    </lineage>
</organism>
<reference evidence="2 3" key="1">
    <citation type="journal article" date="2019" name="ISME J.">
        <title>Insights into ecological role of a new deltaproteobacterial order Candidatus Acidulodesulfobacterales by metagenomics and metatranscriptomics.</title>
        <authorList>
            <person name="Tan S."/>
            <person name="Liu J."/>
            <person name="Fang Y."/>
            <person name="Hedlund B.P."/>
            <person name="Lian Z.H."/>
            <person name="Huang L.Y."/>
            <person name="Li J.T."/>
            <person name="Huang L.N."/>
            <person name="Li W.J."/>
            <person name="Jiang H.C."/>
            <person name="Dong H.L."/>
            <person name="Shu W.S."/>
        </authorList>
    </citation>
    <scope>NUCLEOTIDE SEQUENCE [LARGE SCALE GENOMIC DNA]</scope>
    <source>
        <strain evidence="2">AP1</strain>
    </source>
</reference>
<feature type="transmembrane region" description="Helical" evidence="1">
    <location>
        <begin position="12"/>
        <end position="29"/>
    </location>
</feature>
<dbReference type="Gene3D" id="1.20.120.1220">
    <property type="match status" value="1"/>
</dbReference>
<feature type="transmembrane region" description="Helical" evidence="1">
    <location>
        <begin position="133"/>
        <end position="160"/>
    </location>
</feature>
<evidence type="ECO:0000313" key="2">
    <source>
        <dbReference type="EMBL" id="RZD17899.1"/>
    </source>
</evidence>
<dbReference type="AlphaFoldDB" id="A0A519BKY5"/>
<sequence length="199" mass="21946">MFNKIKSKHIFFLPIIITAIGVFILYGFLSQNFIDTYYIVKTALLTDKFIVPASFNLKYLILFSGLILMSFTDMLFELISTIIPILLIIAGFLFAYLLHLPLLIVLESAGIGLGIFIFIDITKLGSYAMGDILTAGAIGAYVGIENIIIISISAIILGKIITYAMAKIDGICDKSKLKEFNMAFVPVLFLATAVIKSIR</sequence>
<keyword evidence="1" id="KW-0472">Membrane</keyword>
<keyword evidence="1" id="KW-1133">Transmembrane helix</keyword>
<feature type="transmembrane region" description="Helical" evidence="1">
    <location>
        <begin position="75"/>
        <end position="96"/>
    </location>
</feature>
<proteinExistence type="predicted"/>
<protein>
    <submittedName>
        <fullName evidence="2">Uncharacterized protein</fullName>
    </submittedName>
</protein>